<evidence type="ECO:0000313" key="4">
    <source>
        <dbReference type="Proteomes" id="UP001448858"/>
    </source>
</evidence>
<organism evidence="3 4">
    <name type="scientific">Arthrobacter citreus</name>
    <dbReference type="NCBI Taxonomy" id="1670"/>
    <lineage>
        <taxon>Bacteria</taxon>
        <taxon>Bacillati</taxon>
        <taxon>Actinomycetota</taxon>
        <taxon>Actinomycetes</taxon>
        <taxon>Micrococcales</taxon>
        <taxon>Micrococcaceae</taxon>
        <taxon>Arthrobacter</taxon>
    </lineage>
</organism>
<evidence type="ECO:0000313" key="3">
    <source>
        <dbReference type="EMBL" id="WZP15325.1"/>
    </source>
</evidence>
<evidence type="ECO:0000256" key="1">
    <source>
        <dbReference type="SAM" id="MobiDB-lite"/>
    </source>
</evidence>
<dbReference type="Proteomes" id="UP001448858">
    <property type="component" value="Chromosome"/>
</dbReference>
<feature type="compositionally biased region" description="Basic and acidic residues" evidence="1">
    <location>
        <begin position="45"/>
        <end position="57"/>
    </location>
</feature>
<proteinExistence type="predicted"/>
<dbReference type="EMBL" id="CP151657">
    <property type="protein sequence ID" value="WZP15325.1"/>
    <property type="molecule type" value="Genomic_DNA"/>
</dbReference>
<feature type="transmembrane region" description="Helical" evidence="2">
    <location>
        <begin position="6"/>
        <end position="26"/>
    </location>
</feature>
<keyword evidence="2" id="KW-1133">Transmembrane helix</keyword>
<dbReference type="RefSeq" id="WP_342022990.1">
    <property type="nucleotide sequence ID" value="NZ_CP151657.1"/>
</dbReference>
<evidence type="ECO:0000256" key="2">
    <source>
        <dbReference type="SAM" id="Phobius"/>
    </source>
</evidence>
<sequence length="57" mass="6332">MEPETALFIVVTATVVFLVAVPLLLLRFKKTDAEKYPPTTSGKGFEVRRAPKGNDRI</sequence>
<keyword evidence="2" id="KW-0472">Membrane</keyword>
<feature type="region of interest" description="Disordered" evidence="1">
    <location>
        <begin position="34"/>
        <end position="57"/>
    </location>
</feature>
<accession>A0ABZ2ZU71</accession>
<gene>
    <name evidence="3" type="ORF">AAE021_14300</name>
</gene>
<name>A0ABZ2ZU71_9MICC</name>
<keyword evidence="2" id="KW-0812">Transmembrane</keyword>
<reference evidence="3 4" key="1">
    <citation type="submission" date="2024-04" db="EMBL/GenBank/DDBJ databases">
        <title>Arthrobacter sp. from Plains bison fecal sample.</title>
        <authorList>
            <person name="Ruzzini A."/>
        </authorList>
    </citation>
    <scope>NUCLEOTIDE SEQUENCE [LARGE SCALE GENOMIC DNA]</scope>
    <source>
        <strain evidence="3 4">EINP1</strain>
    </source>
</reference>
<keyword evidence="4" id="KW-1185">Reference proteome</keyword>
<protein>
    <submittedName>
        <fullName evidence="3">Uncharacterized protein</fullName>
    </submittedName>
</protein>